<dbReference type="SUPFAM" id="SSF54909">
    <property type="entry name" value="Dimeric alpha+beta barrel"/>
    <property type="match status" value="1"/>
</dbReference>
<comment type="caution">
    <text evidence="2">The sequence shown here is derived from an EMBL/GenBank/DDBJ whole genome shotgun (WGS) entry which is preliminary data.</text>
</comment>
<name>A0A9P9HY02_FUSRE</name>
<dbReference type="AlphaFoldDB" id="A0A9P9HY02"/>
<dbReference type="SUPFAM" id="SSF49785">
    <property type="entry name" value="Galactose-binding domain-like"/>
    <property type="match status" value="1"/>
</dbReference>
<evidence type="ECO:0000259" key="1">
    <source>
        <dbReference type="SMART" id="SM00939"/>
    </source>
</evidence>
<accession>A0A9P9HY02</accession>
<dbReference type="GO" id="GO:0008239">
    <property type="term" value="F:dipeptidyl-peptidase activity"/>
    <property type="evidence" value="ECO:0007669"/>
    <property type="project" value="InterPro"/>
</dbReference>
<dbReference type="InterPro" id="IPR005674">
    <property type="entry name" value="CocE/Ser_esterase"/>
</dbReference>
<gene>
    <name evidence="2" type="ORF">BKA55DRAFT_590895</name>
</gene>
<dbReference type="SUPFAM" id="SSF53474">
    <property type="entry name" value="alpha/beta-Hydrolases"/>
    <property type="match status" value="1"/>
</dbReference>
<dbReference type="OrthoDB" id="2578740at2759"/>
<dbReference type="InterPro" id="IPR008979">
    <property type="entry name" value="Galactose-bd-like_sf"/>
</dbReference>
<dbReference type="Gene3D" id="2.60.120.260">
    <property type="entry name" value="Galactose-binding domain-like"/>
    <property type="match status" value="1"/>
</dbReference>
<dbReference type="RefSeq" id="XP_046054410.1">
    <property type="nucleotide sequence ID" value="XM_046195161.1"/>
</dbReference>
<feature type="domain" description="Xaa-Pro dipeptidyl-peptidase C-terminal" evidence="1">
    <location>
        <begin position="109"/>
        <end position="348"/>
    </location>
</feature>
<organism evidence="2 3">
    <name type="scientific">Fusarium redolens</name>
    <dbReference type="NCBI Taxonomy" id="48865"/>
    <lineage>
        <taxon>Eukaryota</taxon>
        <taxon>Fungi</taxon>
        <taxon>Dikarya</taxon>
        <taxon>Ascomycota</taxon>
        <taxon>Pezizomycotina</taxon>
        <taxon>Sordariomycetes</taxon>
        <taxon>Hypocreomycetidae</taxon>
        <taxon>Hypocreales</taxon>
        <taxon>Nectriaceae</taxon>
        <taxon>Fusarium</taxon>
        <taxon>Fusarium redolens species complex</taxon>
    </lineage>
</organism>
<dbReference type="InterPro" id="IPR011008">
    <property type="entry name" value="Dimeric_a/b-barrel"/>
</dbReference>
<reference evidence="2" key="1">
    <citation type="journal article" date="2021" name="Nat. Commun.">
        <title>Genetic determinants of endophytism in the Arabidopsis root mycobiome.</title>
        <authorList>
            <person name="Mesny F."/>
            <person name="Miyauchi S."/>
            <person name="Thiergart T."/>
            <person name="Pickel B."/>
            <person name="Atanasova L."/>
            <person name="Karlsson M."/>
            <person name="Huettel B."/>
            <person name="Barry K.W."/>
            <person name="Haridas S."/>
            <person name="Chen C."/>
            <person name="Bauer D."/>
            <person name="Andreopoulos W."/>
            <person name="Pangilinan J."/>
            <person name="LaButti K."/>
            <person name="Riley R."/>
            <person name="Lipzen A."/>
            <person name="Clum A."/>
            <person name="Drula E."/>
            <person name="Henrissat B."/>
            <person name="Kohler A."/>
            <person name="Grigoriev I.V."/>
            <person name="Martin F.M."/>
            <person name="Hacquard S."/>
        </authorList>
    </citation>
    <scope>NUCLEOTIDE SEQUENCE</scope>
    <source>
        <strain evidence="2">MPI-CAGE-AT-0023</strain>
    </source>
</reference>
<protein>
    <submittedName>
        <fullName evidence="2">CocE/NonD family hydrolase</fullName>
    </submittedName>
</protein>
<dbReference type="Gene3D" id="3.30.70.100">
    <property type="match status" value="1"/>
</dbReference>
<evidence type="ECO:0000313" key="2">
    <source>
        <dbReference type="EMBL" id="KAH7265675.1"/>
    </source>
</evidence>
<sequence length="618" mass="70160">MALKGGIPETQFNPLYPQFYNWGRGLVEDPTDGQKSHPYFDEYWQSKIPALEKIDCPAYVICSWGDHAIHTRGTIYGYYFISSKVKFLEIHQYQKWEFAIMEESLVRQKAFLDTYLLRHETEVQYWPKVRYAMRERYYVGEWRHTEQFPPPETKYTALFPTQSKGLSLIPQPLRSSVTYDAQKGEVSFDLPVLQSLEFAGHAKLKLWVEAKGAENMDLFVTLRKTDRQGKEVVFPWLTVVDNGPIGFGWLRVSRREPDEARSKPWQPYHSHARDLPPLRNGEVVPVEVEIQPTSCRFRSGDTLHVVVSGHDYRQGEYPEHAPIARHTDTVNKGSHVIHFGGDYDSHLLLPVIPPVARSALQHQKPIKMSVIARRVTGWSDEKFLSEYTGVHAEMTKAIAGIVPILRNYTQAVACPALQTQNLQTQLSKPWDCLTTLGWTSLNALWGSFQNPQYKATAGQHIFTDPEAIGVLSEPASELMFDPVAFRTRQNGVLLCLLLAKSEEYEPDSKKLADDILARSDAIQTAFAGTSLLRYIFNKGVTPVDPDAFFDGTPFKTAGWTSFGALEQFWFPDIQTVDAVFSNVDCRQAIETLPSSFTADQSIQLLGRENIVVSKDADF</sequence>
<dbReference type="NCBIfam" id="TIGR00976">
    <property type="entry name" value="CocE_NonD"/>
    <property type="match status" value="1"/>
</dbReference>
<dbReference type="InterPro" id="IPR013736">
    <property type="entry name" value="Xaa-Pro_dipept_C"/>
</dbReference>
<evidence type="ECO:0000313" key="3">
    <source>
        <dbReference type="Proteomes" id="UP000720189"/>
    </source>
</evidence>
<keyword evidence="2" id="KW-0378">Hydrolase</keyword>
<dbReference type="Pfam" id="PF08530">
    <property type="entry name" value="PepX_C"/>
    <property type="match status" value="1"/>
</dbReference>
<dbReference type="EMBL" id="JAGMUX010000003">
    <property type="protein sequence ID" value="KAH7265675.1"/>
    <property type="molecule type" value="Genomic_DNA"/>
</dbReference>
<dbReference type="Gene3D" id="3.40.50.1820">
    <property type="entry name" value="alpha/beta hydrolase"/>
    <property type="match status" value="1"/>
</dbReference>
<dbReference type="InterPro" id="IPR029058">
    <property type="entry name" value="AB_hydrolase_fold"/>
</dbReference>
<dbReference type="GeneID" id="70225115"/>
<dbReference type="Proteomes" id="UP000720189">
    <property type="component" value="Unassembled WGS sequence"/>
</dbReference>
<dbReference type="SMART" id="SM00939">
    <property type="entry name" value="PepX_C"/>
    <property type="match status" value="1"/>
</dbReference>
<keyword evidence="3" id="KW-1185">Reference proteome</keyword>
<proteinExistence type="predicted"/>